<dbReference type="RefSeq" id="XP_024338350.1">
    <property type="nucleotide sequence ID" value="XM_024479146.1"/>
</dbReference>
<organism evidence="1 2">
    <name type="scientific">Postia placenta MAD-698-R-SB12</name>
    <dbReference type="NCBI Taxonomy" id="670580"/>
    <lineage>
        <taxon>Eukaryota</taxon>
        <taxon>Fungi</taxon>
        <taxon>Dikarya</taxon>
        <taxon>Basidiomycota</taxon>
        <taxon>Agaricomycotina</taxon>
        <taxon>Agaricomycetes</taxon>
        <taxon>Polyporales</taxon>
        <taxon>Adustoporiaceae</taxon>
        <taxon>Rhodonia</taxon>
    </lineage>
</organism>
<evidence type="ECO:0000313" key="2">
    <source>
        <dbReference type="Proteomes" id="UP000194127"/>
    </source>
</evidence>
<gene>
    <name evidence="1" type="ORF">POSPLADRAFT_1046878</name>
</gene>
<dbReference type="Pfam" id="PF20174">
    <property type="entry name" value="DUF6540"/>
    <property type="match status" value="1"/>
</dbReference>
<dbReference type="GeneID" id="36324096"/>
<sequence>MRSQALISEVVFNVNSIVAALFTRGRDEGFHWMLALPGAGEEPEEPGADLKLHVNNPRGRWQFQAGDHNLPQSETLCTVIRIGSRGMTTPAQIRRIVEGIGMNVVPEVDRRREERFTCRVWFREAIRRLVENNILHCLDVDALEAELISLSSPSAEGVLAGTGKYTIHIAASCF</sequence>
<accession>A0A1X6MZA8</accession>
<name>A0A1X6MZA8_9APHY</name>
<dbReference type="EMBL" id="KZ110598">
    <property type="protein sequence ID" value="OSX61556.1"/>
    <property type="molecule type" value="Genomic_DNA"/>
</dbReference>
<keyword evidence="2" id="KW-1185">Reference proteome</keyword>
<dbReference type="Proteomes" id="UP000194127">
    <property type="component" value="Unassembled WGS sequence"/>
</dbReference>
<evidence type="ECO:0000313" key="1">
    <source>
        <dbReference type="EMBL" id="OSX61556.1"/>
    </source>
</evidence>
<protein>
    <submittedName>
        <fullName evidence="1">Uncharacterized protein</fullName>
    </submittedName>
</protein>
<dbReference type="InterPro" id="IPR046670">
    <property type="entry name" value="DUF6540"/>
</dbReference>
<proteinExistence type="predicted"/>
<dbReference type="OrthoDB" id="3016366at2759"/>
<dbReference type="AlphaFoldDB" id="A0A1X6MZA8"/>
<reference evidence="1 2" key="1">
    <citation type="submission" date="2017-04" db="EMBL/GenBank/DDBJ databases">
        <title>Genome Sequence of the Model Brown-Rot Fungus Postia placenta SB12.</title>
        <authorList>
            <consortium name="DOE Joint Genome Institute"/>
            <person name="Gaskell J."/>
            <person name="Kersten P."/>
            <person name="Larrondo L.F."/>
            <person name="Canessa P."/>
            <person name="Martinez D."/>
            <person name="Hibbett D."/>
            <person name="Schmoll M."/>
            <person name="Kubicek C.P."/>
            <person name="Martinez A.T."/>
            <person name="Yadav J."/>
            <person name="Master E."/>
            <person name="Magnuson J.K."/>
            <person name="James T."/>
            <person name="Yaver D."/>
            <person name="Berka R."/>
            <person name="Labutti K."/>
            <person name="Lipzen A."/>
            <person name="Aerts A."/>
            <person name="Barry K."/>
            <person name="Henrissat B."/>
            <person name="Blanchette R."/>
            <person name="Grigoriev I."/>
            <person name="Cullen D."/>
        </authorList>
    </citation>
    <scope>NUCLEOTIDE SEQUENCE [LARGE SCALE GENOMIC DNA]</scope>
    <source>
        <strain evidence="1 2">MAD-698-R-SB12</strain>
    </source>
</reference>